<accession>A0A9P5YWF2</accession>
<comment type="caution">
    <text evidence="7">The sequence shown here is derived from an EMBL/GenBank/DDBJ whole genome shotgun (WGS) entry which is preliminary data.</text>
</comment>
<reference evidence="7" key="1">
    <citation type="submission" date="2020-11" db="EMBL/GenBank/DDBJ databases">
        <authorList>
            <consortium name="DOE Joint Genome Institute"/>
            <person name="Ahrendt S."/>
            <person name="Riley R."/>
            <person name="Andreopoulos W."/>
            <person name="Labutti K."/>
            <person name="Pangilinan J."/>
            <person name="Ruiz-Duenas F.J."/>
            <person name="Barrasa J.M."/>
            <person name="Sanchez-Garcia M."/>
            <person name="Camarero S."/>
            <person name="Miyauchi S."/>
            <person name="Serrano A."/>
            <person name="Linde D."/>
            <person name="Babiker R."/>
            <person name="Drula E."/>
            <person name="Ayuso-Fernandez I."/>
            <person name="Pacheco R."/>
            <person name="Padilla G."/>
            <person name="Ferreira P."/>
            <person name="Barriuso J."/>
            <person name="Kellner H."/>
            <person name="Castanera R."/>
            <person name="Alfaro M."/>
            <person name="Ramirez L."/>
            <person name="Pisabarro A.G."/>
            <person name="Kuo A."/>
            <person name="Tritt A."/>
            <person name="Lipzen A."/>
            <person name="He G."/>
            <person name="Yan M."/>
            <person name="Ng V."/>
            <person name="Cullen D."/>
            <person name="Martin F."/>
            <person name="Rosso M.-N."/>
            <person name="Henrissat B."/>
            <person name="Hibbett D."/>
            <person name="Martinez A.T."/>
            <person name="Grigoriev I.V."/>
        </authorList>
    </citation>
    <scope>NUCLEOTIDE SEQUENCE</scope>
    <source>
        <strain evidence="7">CIRM-BRFM 674</strain>
    </source>
</reference>
<evidence type="ECO:0000256" key="2">
    <source>
        <dbReference type="ARBA" id="ARBA00022679"/>
    </source>
</evidence>
<dbReference type="SUPFAM" id="SSF56112">
    <property type="entry name" value="Protein kinase-like (PK-like)"/>
    <property type="match status" value="1"/>
</dbReference>
<dbReference type="Gene3D" id="1.10.510.10">
    <property type="entry name" value="Transferase(Phosphotransferase) domain 1"/>
    <property type="match status" value="1"/>
</dbReference>
<proteinExistence type="predicted"/>
<evidence type="ECO:0000256" key="1">
    <source>
        <dbReference type="ARBA" id="ARBA00022527"/>
    </source>
</evidence>
<dbReference type="GO" id="GO:0005524">
    <property type="term" value="F:ATP binding"/>
    <property type="evidence" value="ECO:0007669"/>
    <property type="project" value="UniProtKB-KW"/>
</dbReference>
<dbReference type="GO" id="GO:0005634">
    <property type="term" value="C:nucleus"/>
    <property type="evidence" value="ECO:0007669"/>
    <property type="project" value="TreeGrafter"/>
</dbReference>
<dbReference type="Gene3D" id="3.30.200.20">
    <property type="entry name" value="Phosphorylase Kinase, domain 1"/>
    <property type="match status" value="1"/>
</dbReference>
<protein>
    <submittedName>
        <fullName evidence="7">Kinase-like protein</fullName>
    </submittedName>
</protein>
<name>A0A9P5YWF2_9AGAR</name>
<dbReference type="InterPro" id="IPR051175">
    <property type="entry name" value="CLK_kinases"/>
</dbReference>
<evidence type="ECO:0000259" key="6">
    <source>
        <dbReference type="PROSITE" id="PS50011"/>
    </source>
</evidence>
<dbReference type="PANTHER" id="PTHR45646">
    <property type="entry name" value="SERINE/THREONINE-PROTEIN KINASE DOA-RELATED"/>
    <property type="match status" value="1"/>
</dbReference>
<keyword evidence="5" id="KW-0067">ATP-binding</keyword>
<dbReference type="GO" id="GO:0004674">
    <property type="term" value="F:protein serine/threonine kinase activity"/>
    <property type="evidence" value="ECO:0007669"/>
    <property type="project" value="UniProtKB-KW"/>
</dbReference>
<dbReference type="Pfam" id="PF00069">
    <property type="entry name" value="Pkinase"/>
    <property type="match status" value="1"/>
</dbReference>
<dbReference type="SMART" id="SM00220">
    <property type="entry name" value="S_TKc"/>
    <property type="match status" value="1"/>
</dbReference>
<dbReference type="AlphaFoldDB" id="A0A9P5YWF2"/>
<dbReference type="PANTHER" id="PTHR45646:SF11">
    <property type="entry name" value="SERINE_THREONINE-PROTEIN KINASE DOA"/>
    <property type="match status" value="1"/>
</dbReference>
<dbReference type="InterPro" id="IPR000719">
    <property type="entry name" value="Prot_kinase_dom"/>
</dbReference>
<evidence type="ECO:0000256" key="5">
    <source>
        <dbReference type="ARBA" id="ARBA00022840"/>
    </source>
</evidence>
<keyword evidence="3" id="KW-0547">Nucleotide-binding</keyword>
<organism evidence="7 8">
    <name type="scientific">Pholiota conissans</name>
    <dbReference type="NCBI Taxonomy" id="109636"/>
    <lineage>
        <taxon>Eukaryota</taxon>
        <taxon>Fungi</taxon>
        <taxon>Dikarya</taxon>
        <taxon>Basidiomycota</taxon>
        <taxon>Agaricomycotina</taxon>
        <taxon>Agaricomycetes</taxon>
        <taxon>Agaricomycetidae</taxon>
        <taxon>Agaricales</taxon>
        <taxon>Agaricineae</taxon>
        <taxon>Strophariaceae</taxon>
        <taxon>Pholiota</taxon>
    </lineage>
</organism>
<feature type="domain" description="Protein kinase" evidence="6">
    <location>
        <begin position="32"/>
        <end position="369"/>
    </location>
</feature>
<evidence type="ECO:0000313" key="8">
    <source>
        <dbReference type="Proteomes" id="UP000807469"/>
    </source>
</evidence>
<gene>
    <name evidence="7" type="ORF">BDN70DRAFT_863299</name>
</gene>
<keyword evidence="1" id="KW-0723">Serine/threonine-protein kinase</keyword>
<dbReference type="InterPro" id="IPR011009">
    <property type="entry name" value="Kinase-like_dom_sf"/>
</dbReference>
<keyword evidence="8" id="KW-1185">Reference proteome</keyword>
<evidence type="ECO:0000256" key="3">
    <source>
        <dbReference type="ARBA" id="ARBA00022741"/>
    </source>
</evidence>
<dbReference type="EMBL" id="MU155296">
    <property type="protein sequence ID" value="KAF9476383.1"/>
    <property type="molecule type" value="Genomic_DNA"/>
</dbReference>
<keyword evidence="2" id="KW-0808">Transferase</keyword>
<dbReference type="OrthoDB" id="5979581at2759"/>
<evidence type="ECO:0000313" key="7">
    <source>
        <dbReference type="EMBL" id="KAF9476383.1"/>
    </source>
</evidence>
<sequence length="380" mass="42291">MSFPEEHLDLAPSEGGGYYPATIHQRIHNGEYEIIRKLGYGPRSSTWLVLHDSQHEPVYSALKIFTVAASEEAKDTELPILKAVTDLRRFSLRLPVFHGSFWEQSSAGTHLCIAMNAMATSARALQRGANENRLPVHVVQKLIYTAANALAGLHKEKIMHGGIDADSIYLGATMQTEYLKPVLDSEPQPTTVVVKGFTTVLSQPLSTEYKWNDKQKNVVDWAVHVGNLGHAQRRTYAPENGNTYSFAPETLLEQASCSLMTDIWMLGCLTYTLLTNTELFEMPGPAAHRISAMHAVSEDEIPISWLNDEKLKEYSANARTSNIASIESGLEHAVHKDDVGPTAAFIKSCLRLDPQKRLTAHECRRHEWLSMANACSCQFC</sequence>
<keyword evidence="4 7" id="KW-0418">Kinase</keyword>
<dbReference type="PROSITE" id="PS50011">
    <property type="entry name" value="PROTEIN_KINASE_DOM"/>
    <property type="match status" value="1"/>
</dbReference>
<evidence type="ECO:0000256" key="4">
    <source>
        <dbReference type="ARBA" id="ARBA00022777"/>
    </source>
</evidence>
<dbReference type="Proteomes" id="UP000807469">
    <property type="component" value="Unassembled WGS sequence"/>
</dbReference>
<dbReference type="GO" id="GO:0043484">
    <property type="term" value="P:regulation of RNA splicing"/>
    <property type="evidence" value="ECO:0007669"/>
    <property type="project" value="TreeGrafter"/>
</dbReference>